<dbReference type="Proteomes" id="UP000002222">
    <property type="component" value="Chromosome"/>
</dbReference>
<feature type="domain" description="Methyltransferase type 11" evidence="2">
    <location>
        <begin position="57"/>
        <end position="145"/>
    </location>
</feature>
<organism evidence="3 4">
    <name type="scientific">Sulfurospirillum deleyianum (strain ATCC 51133 / DSM 6946 / 5175)</name>
    <dbReference type="NCBI Taxonomy" id="525898"/>
    <lineage>
        <taxon>Bacteria</taxon>
        <taxon>Pseudomonadati</taxon>
        <taxon>Campylobacterota</taxon>
        <taxon>Epsilonproteobacteria</taxon>
        <taxon>Campylobacterales</taxon>
        <taxon>Sulfurospirillaceae</taxon>
        <taxon>Sulfurospirillum</taxon>
    </lineage>
</organism>
<dbReference type="GO" id="GO:0032259">
    <property type="term" value="P:methylation"/>
    <property type="evidence" value="ECO:0007669"/>
    <property type="project" value="UniProtKB-KW"/>
</dbReference>
<keyword evidence="3" id="KW-0808">Transferase</keyword>
<keyword evidence="1" id="KW-0812">Transmembrane</keyword>
<gene>
    <name evidence="3" type="ordered locus">Sdel_2218</name>
</gene>
<name>D1B560_SULD5</name>
<dbReference type="OrthoDB" id="163232at2"/>
<dbReference type="KEGG" id="sdl:Sdel_2218"/>
<reference evidence="4" key="1">
    <citation type="submission" date="2009-11" db="EMBL/GenBank/DDBJ databases">
        <title>The complete genome of Sulfurospirillum deleyianum DSM 6946.</title>
        <authorList>
            <consortium name="US DOE Joint Genome Institute (JGI-PGF)"/>
            <person name="Lucas S."/>
            <person name="Copeland A."/>
            <person name="Lapidus A."/>
            <person name="Glavina del Rio T."/>
            <person name="Dalin E."/>
            <person name="Tice H."/>
            <person name="Bruce D."/>
            <person name="Goodwin L."/>
            <person name="Pitluck S."/>
            <person name="Kyrpides N."/>
            <person name="Mavromatis K."/>
            <person name="Ivanova N."/>
            <person name="Ovchinnikova G."/>
            <person name="Munk A.C."/>
            <person name="Lu M."/>
            <person name="Brettin T."/>
            <person name="Detter J.C."/>
            <person name="Han C."/>
            <person name="Tapia R."/>
            <person name="Larimer F."/>
            <person name="Land M."/>
            <person name="Hauser L."/>
            <person name="Markowitz V."/>
            <person name="Cheng J.F."/>
            <person name="Hugenholtz P."/>
            <person name="Woyke T."/>
            <person name="Wu D."/>
            <person name="Aumann P."/>
            <person name="Schneider S."/>
            <person name="Lang E."/>
            <person name="Spring S."/>
            <person name="Klenk H.P."/>
            <person name="Eisen J.A."/>
        </authorList>
    </citation>
    <scope>NUCLEOTIDE SEQUENCE [LARGE SCALE GENOMIC DNA]</scope>
    <source>
        <strain evidence="4">ATCC 51133 / DSM 6946 / 5175</strain>
    </source>
</reference>
<dbReference type="SUPFAM" id="SSF53335">
    <property type="entry name" value="S-adenosyl-L-methionine-dependent methyltransferases"/>
    <property type="match status" value="1"/>
</dbReference>
<dbReference type="InterPro" id="IPR013216">
    <property type="entry name" value="Methyltransf_11"/>
</dbReference>
<dbReference type="Gene3D" id="3.40.50.150">
    <property type="entry name" value="Vaccinia Virus protein VP39"/>
    <property type="match status" value="1"/>
</dbReference>
<evidence type="ECO:0000313" key="4">
    <source>
        <dbReference type="Proteomes" id="UP000002222"/>
    </source>
</evidence>
<dbReference type="GO" id="GO:0008757">
    <property type="term" value="F:S-adenosylmethionine-dependent methyltransferase activity"/>
    <property type="evidence" value="ECO:0007669"/>
    <property type="project" value="InterPro"/>
</dbReference>
<keyword evidence="1" id="KW-1133">Transmembrane helix</keyword>
<feature type="transmembrane region" description="Helical" evidence="1">
    <location>
        <begin position="183"/>
        <end position="202"/>
    </location>
</feature>
<sequence length="254" mass="29367">MNRVEKFSNFCAYTLIPLLTGAKKAPDVYITDGFYLNWRQMKHSMHKAKEYATGVCLDIGAGKAPYKHYLESHCKNYIITDSETTHSHMFKDSHTNFVIAEATLLPFDNESIDTVILTQVLEHVFDYEKALREAVRVMKKEGVMLLSVPFIYQAHATPYDYHRFSEYGLKILLQTYELEVLEWHYQGYLGTTLFSIINGFIWEKLACIRSLRNSVLLPFILTIFTCNNVFGLIVDLIPAKHFSPNFFVIARKKA</sequence>
<keyword evidence="4" id="KW-1185">Reference proteome</keyword>
<evidence type="ECO:0000256" key="1">
    <source>
        <dbReference type="SAM" id="Phobius"/>
    </source>
</evidence>
<feature type="transmembrane region" description="Helical" evidence="1">
    <location>
        <begin position="214"/>
        <end position="234"/>
    </location>
</feature>
<evidence type="ECO:0000259" key="2">
    <source>
        <dbReference type="Pfam" id="PF08241"/>
    </source>
</evidence>
<evidence type="ECO:0000313" key="3">
    <source>
        <dbReference type="EMBL" id="ACZ13230.1"/>
    </source>
</evidence>
<dbReference type="AlphaFoldDB" id="D1B560"/>
<accession>D1B560</accession>
<keyword evidence="1" id="KW-0472">Membrane</keyword>
<dbReference type="CDD" id="cd02440">
    <property type="entry name" value="AdoMet_MTases"/>
    <property type="match status" value="1"/>
</dbReference>
<protein>
    <submittedName>
        <fullName evidence="3">Methyltransferase type 11</fullName>
    </submittedName>
</protein>
<dbReference type="HOGENOM" id="CLU_080435_0_0_7"/>
<reference evidence="3 4" key="2">
    <citation type="journal article" date="2010" name="Stand. Genomic Sci.">
        <title>Complete genome sequence of Sulfurospirillum deleyianum type strain (5175).</title>
        <authorList>
            <person name="Sikorski J."/>
            <person name="Lapidus A."/>
            <person name="Copeland A."/>
            <person name="Glavina Del Rio T."/>
            <person name="Nolan M."/>
            <person name="Lucas S."/>
            <person name="Chen F."/>
            <person name="Tice H."/>
            <person name="Cheng J.F."/>
            <person name="Saunders E."/>
            <person name="Bruce D."/>
            <person name="Goodwin L."/>
            <person name="Pitluck S."/>
            <person name="Ovchinnikova G."/>
            <person name="Pati A."/>
            <person name="Ivanova N."/>
            <person name="Mavromatis K."/>
            <person name="Chen A."/>
            <person name="Palaniappan K."/>
            <person name="Chain P."/>
            <person name="Land M."/>
            <person name="Hauser L."/>
            <person name="Chang Y.J."/>
            <person name="Jeffries C.D."/>
            <person name="Brettin T."/>
            <person name="Detter J.C."/>
            <person name="Han C."/>
            <person name="Rohde M."/>
            <person name="Lang E."/>
            <person name="Spring S."/>
            <person name="Goker M."/>
            <person name="Bristow J."/>
            <person name="Eisen J.A."/>
            <person name="Markowitz V."/>
            <person name="Hugenholtz P."/>
            <person name="Kyrpides N.C."/>
            <person name="Klenk H.P."/>
        </authorList>
    </citation>
    <scope>NUCLEOTIDE SEQUENCE [LARGE SCALE GENOMIC DNA]</scope>
    <source>
        <strain evidence="4">ATCC 51133 / DSM 6946 / 5175</strain>
    </source>
</reference>
<proteinExistence type="predicted"/>
<dbReference type="EMBL" id="CP001816">
    <property type="protein sequence ID" value="ACZ13230.1"/>
    <property type="molecule type" value="Genomic_DNA"/>
</dbReference>
<keyword evidence="3" id="KW-0489">Methyltransferase</keyword>
<dbReference type="RefSeq" id="WP_012857975.1">
    <property type="nucleotide sequence ID" value="NC_013512.1"/>
</dbReference>
<dbReference type="InterPro" id="IPR029063">
    <property type="entry name" value="SAM-dependent_MTases_sf"/>
</dbReference>
<dbReference type="eggNOG" id="COG2226">
    <property type="taxonomic scope" value="Bacteria"/>
</dbReference>
<dbReference type="STRING" id="525898.Sdel_2218"/>
<dbReference type="Pfam" id="PF08241">
    <property type="entry name" value="Methyltransf_11"/>
    <property type="match status" value="1"/>
</dbReference>